<protein>
    <submittedName>
        <fullName evidence="2">Uncharacterized protein DUF3299</fullName>
    </submittedName>
</protein>
<dbReference type="Proteomes" id="UP000316993">
    <property type="component" value="Unassembled WGS sequence"/>
</dbReference>
<dbReference type="OrthoDB" id="5793250at2"/>
<comment type="caution">
    <text evidence="2">The sequence shown here is derived from an EMBL/GenBank/DDBJ whole genome shotgun (WGS) entry which is preliminary data.</text>
</comment>
<dbReference type="Gene3D" id="2.40.50.870">
    <property type="entry name" value="Protein of unknown function (DUF3299)"/>
    <property type="match status" value="1"/>
</dbReference>
<sequence>MPRLLSCSHATCHASSLGAARWRAVVLACAVVVGGAGAASVQAQASGAAGTPALSSPLPPGTHGQPAVAGSGAGYHSPNSPIAPLPVRSDVVPWSVLTDLTKKTTANAVLPVFNAQQQGMHQTVQRIQGFMVPMDAKPTQKHFLLTSVPLTCSFCIPGGPESMVEVKAKTPVRYSLEPVVVEGKFNVLPNDPYGLFYRLVEAVPVK</sequence>
<organism evidence="2 3">
    <name type="scientific">Acidovorax temperans</name>
    <dbReference type="NCBI Taxonomy" id="80878"/>
    <lineage>
        <taxon>Bacteria</taxon>
        <taxon>Pseudomonadati</taxon>
        <taxon>Pseudomonadota</taxon>
        <taxon>Betaproteobacteria</taxon>
        <taxon>Burkholderiales</taxon>
        <taxon>Comamonadaceae</taxon>
        <taxon>Acidovorax</taxon>
    </lineage>
</organism>
<evidence type="ECO:0000313" key="2">
    <source>
        <dbReference type="EMBL" id="TQN07032.1"/>
    </source>
</evidence>
<evidence type="ECO:0000313" key="3">
    <source>
        <dbReference type="Proteomes" id="UP000316993"/>
    </source>
</evidence>
<feature type="region of interest" description="Disordered" evidence="1">
    <location>
        <begin position="49"/>
        <end position="75"/>
    </location>
</feature>
<dbReference type="AlphaFoldDB" id="A0A543LI64"/>
<dbReference type="RefSeq" id="WP_044400620.1">
    <property type="nucleotide sequence ID" value="NZ_CP147774.1"/>
</dbReference>
<dbReference type="InterPro" id="IPR021727">
    <property type="entry name" value="DUF3299"/>
</dbReference>
<evidence type="ECO:0000256" key="1">
    <source>
        <dbReference type="SAM" id="MobiDB-lite"/>
    </source>
</evidence>
<proteinExistence type="predicted"/>
<name>A0A543LI64_9BURK</name>
<reference evidence="2 3" key="1">
    <citation type="submission" date="2019-06" db="EMBL/GenBank/DDBJ databases">
        <title>Genomic Encyclopedia of Archaeal and Bacterial Type Strains, Phase II (KMG-II): from individual species to whole genera.</title>
        <authorList>
            <person name="Goeker M."/>
        </authorList>
    </citation>
    <scope>NUCLEOTIDE SEQUENCE [LARGE SCALE GENOMIC DNA]</scope>
    <source>
        <strain evidence="2 3">DSM 7270</strain>
    </source>
</reference>
<dbReference type="Pfam" id="PF11736">
    <property type="entry name" value="DUF3299"/>
    <property type="match status" value="1"/>
</dbReference>
<gene>
    <name evidence="2" type="ORF">BDD18_0112</name>
</gene>
<dbReference type="EMBL" id="VFPV01000001">
    <property type="protein sequence ID" value="TQN07032.1"/>
    <property type="molecule type" value="Genomic_DNA"/>
</dbReference>
<accession>A0A543LI64</accession>